<gene>
    <name evidence="2" type="ORF">HNQ70_001107</name>
</gene>
<keyword evidence="3" id="KW-1185">Reference proteome</keyword>
<feature type="transmembrane region" description="Helical" evidence="1">
    <location>
        <begin position="123"/>
        <end position="145"/>
    </location>
</feature>
<feature type="transmembrane region" description="Helical" evidence="1">
    <location>
        <begin position="213"/>
        <end position="235"/>
    </location>
</feature>
<protein>
    <recommendedName>
        <fullName evidence="4">DUF1538 domain-containing protein</fullName>
    </recommendedName>
</protein>
<keyword evidence="1" id="KW-1133">Transmembrane helix</keyword>
<proteinExistence type="predicted"/>
<feature type="transmembrane region" description="Helical" evidence="1">
    <location>
        <begin position="12"/>
        <end position="34"/>
    </location>
</feature>
<keyword evidence="1" id="KW-0812">Transmembrane</keyword>
<feature type="transmembrane region" description="Helical" evidence="1">
    <location>
        <begin position="181"/>
        <end position="201"/>
    </location>
</feature>
<dbReference type="AlphaFoldDB" id="A0A7W8HGZ3"/>
<evidence type="ECO:0000256" key="1">
    <source>
        <dbReference type="SAM" id="Phobius"/>
    </source>
</evidence>
<evidence type="ECO:0000313" key="2">
    <source>
        <dbReference type="EMBL" id="MBB5271103.1"/>
    </source>
</evidence>
<name>A0A7W8HGZ3_9BURK</name>
<dbReference type="RefSeq" id="WP_221302647.1">
    <property type="nucleotide sequence ID" value="NZ_BAABEW010000017.1"/>
</dbReference>
<feature type="transmembrane region" description="Helical" evidence="1">
    <location>
        <begin position="83"/>
        <end position="102"/>
    </location>
</feature>
<dbReference type="EMBL" id="JACHGB010000002">
    <property type="protein sequence ID" value="MBB5271103.1"/>
    <property type="molecule type" value="Genomic_DNA"/>
</dbReference>
<evidence type="ECO:0000313" key="3">
    <source>
        <dbReference type="Proteomes" id="UP000532440"/>
    </source>
</evidence>
<feature type="transmembrane region" description="Helical" evidence="1">
    <location>
        <begin position="151"/>
        <end position="169"/>
    </location>
</feature>
<dbReference type="Pfam" id="PF07556">
    <property type="entry name" value="DUF1538"/>
    <property type="match status" value="1"/>
</dbReference>
<keyword evidence="1" id="KW-0472">Membrane</keyword>
<dbReference type="InterPro" id="IPR011435">
    <property type="entry name" value="UmpAB"/>
</dbReference>
<evidence type="ECO:0008006" key="4">
    <source>
        <dbReference type="Google" id="ProtNLM"/>
    </source>
</evidence>
<reference evidence="2 3" key="1">
    <citation type="submission" date="2020-08" db="EMBL/GenBank/DDBJ databases">
        <title>Genomic Encyclopedia of Type Strains, Phase IV (KMG-IV): sequencing the most valuable type-strain genomes for metagenomic binning, comparative biology and taxonomic classification.</title>
        <authorList>
            <person name="Goeker M."/>
        </authorList>
    </citation>
    <scope>NUCLEOTIDE SEQUENCE [LARGE SCALE GENOMIC DNA]</scope>
    <source>
        <strain evidence="2 3">DSM 29781</strain>
    </source>
</reference>
<accession>A0A7W8HGZ3</accession>
<comment type="caution">
    <text evidence="2">The sequence shown here is derived from an EMBL/GenBank/DDBJ whole genome shotgun (WGS) entry which is preliminary data.</text>
</comment>
<feature type="transmembrane region" description="Helical" evidence="1">
    <location>
        <begin position="46"/>
        <end position="71"/>
    </location>
</feature>
<sequence>MSGVAMLELAAATAWSVAVAVAPLLLLFLVFQVLFLGLPVKEVSRILVGTLVAGAGLFLFLLGVSIAFLPFGKLIGEAVATLPSSWMAASFGAVLGFVTAWGEPAVRVLANEVEEASGGAIRGSMVLLAICVGVAASVAAGMLRIIHGIPLLWFVLPGYGLALAALWLSDRDFVAIAFDSGGVATGPLANSFLLALALGASSASAGQDPLVQGLGLVALIALAPVLSVMTLGVLIRWQARPRRP</sequence>
<organism evidence="2 3">
    <name type="scientific">Quisquiliibacterium transsilvanicum</name>
    <dbReference type="NCBI Taxonomy" id="1549638"/>
    <lineage>
        <taxon>Bacteria</taxon>
        <taxon>Pseudomonadati</taxon>
        <taxon>Pseudomonadota</taxon>
        <taxon>Betaproteobacteria</taxon>
        <taxon>Burkholderiales</taxon>
        <taxon>Burkholderiaceae</taxon>
        <taxon>Quisquiliibacterium</taxon>
    </lineage>
</organism>
<dbReference type="Proteomes" id="UP000532440">
    <property type="component" value="Unassembled WGS sequence"/>
</dbReference>